<comment type="caution">
    <text evidence="1">The sequence shown here is derived from an EMBL/GenBank/DDBJ whole genome shotgun (WGS) entry which is preliminary data.</text>
</comment>
<evidence type="ECO:0000313" key="2">
    <source>
        <dbReference type="Proteomes" id="UP000078240"/>
    </source>
</evidence>
<evidence type="ECO:0000313" key="1">
    <source>
        <dbReference type="EMBL" id="OAQ82422.1"/>
    </source>
</evidence>
<name>A0A179GXC4_PURLI</name>
<protein>
    <submittedName>
        <fullName evidence="1">Uncharacterized protein</fullName>
    </submittedName>
</protein>
<gene>
    <name evidence="1" type="ORF">VFPBJ_05006</name>
</gene>
<reference evidence="1 2" key="1">
    <citation type="submission" date="2016-01" db="EMBL/GenBank/DDBJ databases">
        <title>Biosynthesis of antibiotic leucinostatins and their inhibition on Phytophthora in bio-control Purpureocillium lilacinum.</title>
        <authorList>
            <person name="Wang G."/>
            <person name="Liu Z."/>
            <person name="Lin R."/>
            <person name="Li E."/>
            <person name="Mao Z."/>
            <person name="Ling J."/>
            <person name="Yin W."/>
            <person name="Xie B."/>
        </authorList>
    </citation>
    <scope>NUCLEOTIDE SEQUENCE [LARGE SCALE GENOMIC DNA]</scope>
    <source>
        <strain evidence="1">PLBJ-1</strain>
    </source>
</reference>
<proteinExistence type="predicted"/>
<dbReference type="Proteomes" id="UP000078240">
    <property type="component" value="Unassembled WGS sequence"/>
</dbReference>
<organism evidence="1 2">
    <name type="scientific">Purpureocillium lilacinum</name>
    <name type="common">Paecilomyces lilacinus</name>
    <dbReference type="NCBI Taxonomy" id="33203"/>
    <lineage>
        <taxon>Eukaryota</taxon>
        <taxon>Fungi</taxon>
        <taxon>Dikarya</taxon>
        <taxon>Ascomycota</taxon>
        <taxon>Pezizomycotina</taxon>
        <taxon>Sordariomycetes</taxon>
        <taxon>Hypocreomycetidae</taxon>
        <taxon>Hypocreales</taxon>
        <taxon>Ophiocordycipitaceae</taxon>
        <taxon>Purpureocillium</taxon>
    </lineage>
</organism>
<sequence>MCHKGGRQTLTIFARGQRKATCGLLASSLDQAVRRPSMFALVAPTILGIWLDPSNHNSNFVHLGSCGVDLQNLRARGHGIRELLLAR</sequence>
<dbReference type="AlphaFoldDB" id="A0A179GXC4"/>
<dbReference type="EMBL" id="LSBH01000003">
    <property type="protein sequence ID" value="OAQ82422.1"/>
    <property type="molecule type" value="Genomic_DNA"/>
</dbReference>
<accession>A0A179GXC4</accession>